<evidence type="ECO:0000256" key="1">
    <source>
        <dbReference type="SAM" id="Phobius"/>
    </source>
</evidence>
<dbReference type="EMBL" id="CP016292">
    <property type="protein sequence ID" value="ANP91528.1"/>
    <property type="molecule type" value="Genomic_DNA"/>
</dbReference>
<feature type="transmembrane region" description="Helical" evidence="1">
    <location>
        <begin position="66"/>
        <end position="94"/>
    </location>
</feature>
<proteinExistence type="predicted"/>
<evidence type="ECO:0000313" key="5">
    <source>
        <dbReference type="Proteomes" id="UP000183050"/>
    </source>
</evidence>
<geneLocation type="plasmid" evidence="3">
    <name>unnamed3</name>
</geneLocation>
<dbReference type="RefSeq" id="WP_064697751.1">
    <property type="nucleotide sequence ID" value="NZ_CP016292.1"/>
</dbReference>
<accession>A0A1B1CP45</accession>
<feature type="transmembrane region" description="Helical" evidence="1">
    <location>
        <begin position="114"/>
        <end position="137"/>
    </location>
</feature>
<dbReference type="EMBL" id="CP018231">
    <property type="protein sequence ID" value="API56809.1"/>
    <property type="molecule type" value="Genomic_DNA"/>
</dbReference>
<keyword evidence="2" id="KW-0614">Plasmid</keyword>
<geneLocation type="plasmid" evidence="2 4">
    <name>unnamed4</name>
</geneLocation>
<organism evidence="2 4">
    <name type="scientific">Rhizobium leguminosarum</name>
    <dbReference type="NCBI Taxonomy" id="384"/>
    <lineage>
        <taxon>Bacteria</taxon>
        <taxon>Pseudomonadati</taxon>
        <taxon>Pseudomonadota</taxon>
        <taxon>Alphaproteobacteria</taxon>
        <taxon>Hyphomicrobiales</taxon>
        <taxon>Rhizobiaceae</taxon>
        <taxon>Rhizobium/Agrobacterium group</taxon>
        <taxon>Rhizobium</taxon>
    </lineage>
</organism>
<name>A0A1B1CP45_RHILE</name>
<evidence type="ECO:0000313" key="4">
    <source>
        <dbReference type="Proteomes" id="UP000092691"/>
    </source>
</evidence>
<gene>
    <name evidence="2" type="ORF">BA011_36070</name>
    <name evidence="3" type="ORF">BMW22_35985</name>
</gene>
<dbReference type="OrthoDB" id="9934207at2"/>
<dbReference type="Proteomes" id="UP000183050">
    <property type="component" value="Plasmid unnamed3"/>
</dbReference>
<evidence type="ECO:0000313" key="3">
    <source>
        <dbReference type="EMBL" id="API56809.1"/>
    </source>
</evidence>
<sequence>MAQQEPRLFFVADLSANAGAFDAGVRTVLPIAVGLVFTDALLGFALSVQANAVLAHPRDSLGYTALILALYAIVIGLNFCAVCTFGIGLLYAAFVTLRTAFGLSLFLLKQPVRLVLIGYFAVVAVIIAGRRAVVLAVTGYRSAFRLLSHSLSR</sequence>
<reference evidence="3 5" key="2">
    <citation type="submission" date="2016-11" db="EMBL/GenBank/DDBJ databases">
        <title>Rhizobium leguminosarum bv. viciae strain Vaf12 isolated from Vavilovia formosa root nodules from Russia, Dagestan.</title>
        <authorList>
            <person name="Kimeklis A."/>
        </authorList>
    </citation>
    <scope>NUCLEOTIDE SEQUENCE [LARGE SCALE GENOMIC DNA]</scope>
    <source>
        <strain evidence="3 5">Vaf-108</strain>
        <plasmid evidence="5">Plasmid unnamed3 sequence</plasmid>
        <plasmid evidence="3">unnamed3</plasmid>
    </source>
</reference>
<geneLocation type="plasmid" evidence="5">
    <name>unnamed3 sequence</name>
</geneLocation>
<keyword evidence="1" id="KW-1133">Transmembrane helix</keyword>
<reference evidence="2 4" key="1">
    <citation type="submission" date="2016-06" db="EMBL/GenBank/DDBJ databases">
        <title>Microsymbionts genomes from the relict species Vavilovia formosa.</title>
        <authorList>
            <person name="Chirak E."/>
            <person name="Kimeklis A."/>
            <person name="Andronov E."/>
        </authorList>
    </citation>
    <scope>NUCLEOTIDE SEQUENCE [LARGE SCALE GENOMIC DNA]</scope>
    <source>
        <strain evidence="2 4">Vaf10</strain>
        <plasmid evidence="4">Plasmid unnamed4</plasmid>
        <plasmid evidence="2">unnamed4</plasmid>
    </source>
</reference>
<keyword evidence="1" id="KW-0812">Transmembrane</keyword>
<keyword evidence="1" id="KW-0472">Membrane</keyword>
<protein>
    <submittedName>
        <fullName evidence="2">Uncharacterized protein</fullName>
    </submittedName>
</protein>
<dbReference type="AlphaFoldDB" id="A0A1B1CP45"/>
<evidence type="ECO:0000313" key="2">
    <source>
        <dbReference type="EMBL" id="ANP91528.1"/>
    </source>
</evidence>
<dbReference type="Proteomes" id="UP000092691">
    <property type="component" value="Plasmid unnamed4"/>
</dbReference>
<feature type="transmembrane region" description="Helical" evidence="1">
    <location>
        <begin position="31"/>
        <end position="54"/>
    </location>
</feature>